<reference evidence="2 3" key="1">
    <citation type="submission" date="2016-12" db="EMBL/GenBank/DDBJ databases">
        <authorList>
            <person name="Song W.-J."/>
            <person name="Kurnit D.M."/>
        </authorList>
    </citation>
    <scope>NUCLEOTIDE SEQUENCE [LARGE SCALE GENOMIC DNA]</scope>
    <source>
        <strain evidence="2 3">DSM 12503</strain>
    </source>
</reference>
<feature type="transmembrane region" description="Helical" evidence="1">
    <location>
        <begin position="142"/>
        <end position="165"/>
    </location>
</feature>
<evidence type="ECO:0000256" key="1">
    <source>
        <dbReference type="SAM" id="Phobius"/>
    </source>
</evidence>
<dbReference type="InterPro" id="IPR024529">
    <property type="entry name" value="ECF_trnsprt_substrate-spec"/>
</dbReference>
<dbReference type="Gene3D" id="1.10.1760.20">
    <property type="match status" value="1"/>
</dbReference>
<gene>
    <name evidence="2" type="ORF">SAMN02745217_00945</name>
</gene>
<dbReference type="SUPFAM" id="SSF52540">
    <property type="entry name" value="P-loop containing nucleoside triphosphate hydrolases"/>
    <property type="match status" value="1"/>
</dbReference>
<organism evidence="2 3">
    <name type="scientific">Anaerocolumna xylanovorans DSM 12503</name>
    <dbReference type="NCBI Taxonomy" id="1121345"/>
    <lineage>
        <taxon>Bacteria</taxon>
        <taxon>Bacillati</taxon>
        <taxon>Bacillota</taxon>
        <taxon>Clostridia</taxon>
        <taxon>Lachnospirales</taxon>
        <taxon>Lachnospiraceae</taxon>
        <taxon>Anaerocolumna</taxon>
    </lineage>
</organism>
<feature type="transmembrane region" description="Helical" evidence="1">
    <location>
        <begin position="105"/>
        <end position="130"/>
    </location>
</feature>
<dbReference type="GO" id="GO:0022857">
    <property type="term" value="F:transmembrane transporter activity"/>
    <property type="evidence" value="ECO:0007669"/>
    <property type="project" value="InterPro"/>
</dbReference>
<dbReference type="Pfam" id="PF12822">
    <property type="entry name" value="ECF_trnsprt"/>
    <property type="match status" value="1"/>
</dbReference>
<evidence type="ECO:0000313" key="3">
    <source>
        <dbReference type="Proteomes" id="UP000184612"/>
    </source>
</evidence>
<dbReference type="EMBL" id="FRFD01000003">
    <property type="protein sequence ID" value="SHO45387.1"/>
    <property type="molecule type" value="Genomic_DNA"/>
</dbReference>
<dbReference type="RefSeq" id="WP_330393850.1">
    <property type="nucleotide sequence ID" value="NZ_FRFD01000003.1"/>
</dbReference>
<name>A0A1M7Y0Z8_9FIRM</name>
<evidence type="ECO:0000313" key="2">
    <source>
        <dbReference type="EMBL" id="SHO45387.1"/>
    </source>
</evidence>
<dbReference type="Proteomes" id="UP000184612">
    <property type="component" value="Unassembled WGS sequence"/>
</dbReference>
<dbReference type="Gene3D" id="3.40.50.300">
    <property type="entry name" value="P-loop containing nucleotide triphosphate hydrolases"/>
    <property type="match status" value="1"/>
</dbReference>
<keyword evidence="1" id="KW-0812">Transmembrane</keyword>
<keyword evidence="3" id="KW-1185">Reference proteome</keyword>
<dbReference type="InterPro" id="IPR027417">
    <property type="entry name" value="P-loop_NTPase"/>
</dbReference>
<keyword evidence="1" id="KW-1133">Transmembrane helix</keyword>
<sequence>MRTNRTNKLVLSALFIAIGIILPFVTLQIPSIGNMLLPMHIPVILCGFICGGPYGLIVGFILPLLRSILFGMPPLMPTAVSMSFELATYGLISGIIYQRIAGKRFAAYISLIGAMIAGRIVWGAVSFGLYTLLGNIFTWKIFAMQAVINAIPGIIIQLVLIPLLVSSLKHAGVIRHLSKNEKLDMKAACANRFEPVLTEVNNLLKSNKDNLMIAIDGKCASGKTTLAYYLQSVYDCNLFHMDDFFLREEQKTESRINEIGGNVDYERFKTEVINKLLKKQDVEYTKYSCDNKSIEKSVAIMKHKHLNIIEGSYSQHPYFGNIYDLKIFMDIDDNSQIDNIRKRNGEEKLKRFISEWIPKENAYFNKFAIKEESVIIKWQ</sequence>
<dbReference type="GO" id="GO:0016301">
    <property type="term" value="F:kinase activity"/>
    <property type="evidence" value="ECO:0007669"/>
    <property type="project" value="UniProtKB-KW"/>
</dbReference>
<keyword evidence="1" id="KW-0472">Membrane</keyword>
<keyword evidence="2" id="KW-0418">Kinase</keyword>
<accession>A0A1M7Y0Z8</accession>
<keyword evidence="2" id="KW-0808">Transferase</keyword>
<feature type="transmembrane region" description="Helical" evidence="1">
    <location>
        <begin position="9"/>
        <end position="29"/>
    </location>
</feature>
<dbReference type="STRING" id="1121345.SAMN02745217_00945"/>
<proteinExistence type="predicted"/>
<dbReference type="AlphaFoldDB" id="A0A1M7Y0Z8"/>
<feature type="transmembrane region" description="Helical" evidence="1">
    <location>
        <begin position="41"/>
        <end position="65"/>
    </location>
</feature>
<protein>
    <submittedName>
        <fullName evidence="2">Uridine kinase</fullName>
    </submittedName>
</protein>